<protein>
    <recommendedName>
        <fullName evidence="3">Inositol-polyphosphate 5-phosphatase</fullName>
    </recommendedName>
</protein>
<keyword evidence="2" id="KW-1185">Reference proteome</keyword>
<dbReference type="InterPro" id="IPR036691">
    <property type="entry name" value="Endo/exonu/phosph_ase_sf"/>
</dbReference>
<name>A0ABN9UQR2_9DINO</name>
<evidence type="ECO:0000313" key="1">
    <source>
        <dbReference type="EMBL" id="CAK0861727.1"/>
    </source>
</evidence>
<dbReference type="Gene3D" id="3.60.10.10">
    <property type="entry name" value="Endonuclease/exonuclease/phosphatase"/>
    <property type="match status" value="1"/>
</dbReference>
<sequence>MKEFAKSLGKVAKSAGDAAARTLRTKVEEAQDQERPGDLGGLAACAGTSAGELPDSVTVMVGCWNVFASAISDDDGLDEWLLAGGACGPPDVLALGFQEVIDLHPANCVLKMGGDYEREDLIDAKLTSYLQKHGKYVKARSGGAVADTWSAS</sequence>
<dbReference type="EMBL" id="CAUYUJ010016090">
    <property type="protein sequence ID" value="CAK0861727.1"/>
    <property type="molecule type" value="Genomic_DNA"/>
</dbReference>
<reference evidence="1" key="1">
    <citation type="submission" date="2023-10" db="EMBL/GenBank/DDBJ databases">
        <authorList>
            <person name="Chen Y."/>
            <person name="Shah S."/>
            <person name="Dougan E. K."/>
            <person name="Thang M."/>
            <person name="Chan C."/>
        </authorList>
    </citation>
    <scope>NUCLEOTIDE SEQUENCE [LARGE SCALE GENOMIC DNA]</scope>
</reference>
<gene>
    <name evidence="1" type="ORF">PCOR1329_LOCUS50324</name>
</gene>
<evidence type="ECO:0008006" key="3">
    <source>
        <dbReference type="Google" id="ProtNLM"/>
    </source>
</evidence>
<accession>A0ABN9UQR2</accession>
<organism evidence="1 2">
    <name type="scientific">Prorocentrum cordatum</name>
    <dbReference type="NCBI Taxonomy" id="2364126"/>
    <lineage>
        <taxon>Eukaryota</taxon>
        <taxon>Sar</taxon>
        <taxon>Alveolata</taxon>
        <taxon>Dinophyceae</taxon>
        <taxon>Prorocentrales</taxon>
        <taxon>Prorocentraceae</taxon>
        <taxon>Prorocentrum</taxon>
    </lineage>
</organism>
<comment type="caution">
    <text evidence="1">The sequence shown here is derived from an EMBL/GenBank/DDBJ whole genome shotgun (WGS) entry which is preliminary data.</text>
</comment>
<proteinExistence type="predicted"/>
<evidence type="ECO:0000313" key="2">
    <source>
        <dbReference type="Proteomes" id="UP001189429"/>
    </source>
</evidence>
<dbReference type="Proteomes" id="UP001189429">
    <property type="component" value="Unassembled WGS sequence"/>
</dbReference>